<sequence>MRDLSLGKHLTLSFVVSSMLFNSALALPSGGSFVNGSHGNISQNGNNMNITGTTSGGKHVIAWGGGFNIGAGETVNFTTDGHYYLNLDYSKNSSKLFGKLNGGTNNIFLVNPNGTIIGSGASINANKFAVSTKALNDVQMQKFMQTGEFSPVFEPSIAGNIDIQKGADIKVSELALVGDKIVFAGGVNAAAGLKVEANAINVEDGKIDTKNINFTASTLIQFTGGVINTTNLNAKAGINSQKGQINLSKKSDINVNSTLTFNADNIQGSANITANTINLTATDAINLNGGTISAANQSLSSNWIKLEDTTLTNATNITLKGTGNQSVVELEGATLNLSGTLDIDAYQVELNKKGNKDTTITGTNQAKVDIDATNQIAFNGVTFNSLDIDLQATNKIDIKDTVLNIAGKTLKMLSKGGGGKGGIINIESTTTPNYDVSGNTDTTLKNLELQANDINLNQGTKLSADNMVFKASNALNFNNANLRAYWKFDAYSNKYIGVNKSHFVFMDRTNPARFKSDGDISLKDSTFSQKYRDVAKLDFIAANAIEFTNNTFRNINILNANAKQITYNSGTIENSVGNVNFTTTDNQLLIKGGNINATNVTLSADKYLNISGGTFNNSGTLKLLGKNLIDLSGGTITAKNIDIDKINGGVLTLNITKGSFSANNAFTADADKITVGDSTNQPTIKGTNTLTFTAKQIYMKNGSVTSNDLDFTAKDGNKGLIEITGGTITGSINADFISDNYIHLKGGNIKGGFLNFSSIGKISGNKGGTIDFDGTTVTSDKTDGNKEAIVITADQINFKGGAINVQKGTINADANHKIVVDGTKFDAKKLDLYAKKEVELKKGFGDGMDDGQIDIGTGDGGNIDISLGDGETIKGENLTFKSYYIDLKSGTLQANKNLHLEAYNNFALSGTAKLKANTMDLITHNVMTISGGTLEANTLNIKGINDKYTDNDASDGQGGGVEITISGGTLNNVGNLNTSGADELNFNNGANWNATTMNLNSKRIVLNGGTLNATKLNFGTQNGGTQYIDIQNGTLNATDALKLYATNLITISGGNLKGKSVELTTTTNSTDKGVIDLQGGVIEANGGTITANASQIISKNGENGSTGSGVEFKASTLTLNATNNLRVKGGNFNAVANLNFKGKAGIEFSGGTFGNTSKFILSSDGLVDISRNGELKVTSFIINGYNGSGNAGGINFKNMNLVATDNIAFNATKQLIIESGKLESSKNITLNGLGSLQISGDSTSIKGASVNLNSNNWISIKDASLEATSGTLSIQAKADNQANGTGKVIDILGSANLKASNGTIDIDAQEINIGEKDKNNLTLDAKTIDLSANNRVNINNGTFTATGDTKNGSSPDFSIWGGQSINILGNATLQALNGLLKLNTFNKINISAGTLKANQLILNAKPNNSDITKGGIIDISGGTLENTGDKFELTANQINTNGGTFNANGNLKFTADNKIVINNGTFNVKNGTFTLDGKKQIDLKGGIFDFGSDGSLTLQSSNNGLINYTLTEELSVKDFIVNAGEINLVNANINASGKFDFDATQWIRINTSTLAATGNADITAKAMEFSGGAFKAANITLNTGGLLNIKDNAKLEATGGDLTIVEKANSGNSELNLDNGSSLKASGDIKIDTDELNIKGALNADNITLGDTNAQNINITDSANINATTALVLKAIKSILIDGTKTQLQGATIDFTNSGYTHIINGIINAATSIKFTQNGKDNLLRIEGGTISTGNAGGTKSGSIEFAGNEANVEIWGGEFETGELKANNVKQFILGKADGKVTPNIDVTTLTLQASHNLALIKADIMATSAKLLGTNLVKIAGANLNISGDLEISGDKRVEITSGKIDAQNINFITKNYIFLGGTSEITATKNIDFIAFGSMNGKTTGTVEFADNVKVNADTITIGDTQADSNERVEQIIFNGGEVGAKTSIKGYAKQVYVKNGTIKTPDLYLEGREKISLTGGTIDNGGKFIEFVSGQIIELGIALKSTDDIKLTAPQLNIVKGANIEAGKNLTLISTGLNGQPGKGGLFLGGGNLSAGETLTLIGENGIAMLDDPSALTISGKVVNLFSNNYINITGSITGENVTLSGFEKKDDGSYISKTGQNTVIELANTDITGKSKDSSTLTIDGKQINLSGSKTISNFKTADFKASNQIALNGGVFKNIAALNLLGAKEVLIAGAMIKEGISALNIKSDNHIALKSGEVATSSLNLSGLSDGSKPKVIDFSGASVSVNEGDLSANANQINITGGSVNANNITFNATNIKASGGTLKASEELKFTTEKLDDTHNGMIEISGTASLEAETLSLISANLIKISGGTLKGTNINLGDDANKNTTVIDILGGTIGDNSSTIAIKGAQLNIGDTDKNPTINGNLTADMSNQIVIKNGILNLLTANLSAANLIDISGGTIKANALTLNASDTNKGKIAISGAIIQGNGDAKTLEANAKWIDISGGEIKDFSDATLKATDILQVSGSAKLTNNTNATLQGANALKILGGTFSGEGNLKLLSDNLVEISGGIFSVKTDINGITDTGSSTANNSSLKELVLKGGTFNKQINAYAKDMNFASGTITFNASSATFMASNYLKFGSATINANSTSALSFNATKSILASGTIFNNTAKDSTITFQTTDASGYIGLTNNTKISGFNNVNLNSSKDLELNKATIDTKNLSLKSSNNTVIASSSLSTSDKLSIEAIKDLSVNESSTLTINGGNENSIKAQNISFSGSKLVVDKSSKLDLETTTFKSLNSQISLLGGSTLNANAKDIIIKGSKDGLSAILGGSSALNLKASNVVSLENAVFKHKNSNGNENANKINIEATSKITAKDTEFALDSGQSSAEITLKTTADNGTIELENVKHSASTNEAQSSFFKLQTKHANFKGGNTIDTMTSNADYITIAGANTFTKSTLDAQKLIDIKEGSTTTLDNSTLKSASELKATNATINLKNTVNFYAQNQRFTGTNFSGAGSTLNFKGYNGDANKIEFSTGTNFNNIQNIIAVAKGILVDTGKDGGFLSGINKLDLGAKDDLTIKGSTVKANDITLDGSYLYISNKSNIEGNTLKLNTDASFDKAYLKIEDSSIKANESLTLGADNETGSVIDILNNSSITSNKSASIYADAINLKNSQLILSGNSTIKALSKFLAQNDNAKASIKLSGNLTIDGGKEIEFNKANIEKSGDTAKIWLRTTKDLGSGSNGKIKFTQSQFGTSDSMLDLIQISNPDGNNVGANDFIVDNSSIYTTSMILKLANLIEFKNGSNITANTFKAENAKLTKFNGASFTINNGTDGSGIFTEQILFTNSTFTLNSGKFAFGNASTKYVKFENNKDSGKGLWVNGTNGGTLTFEGQEIDFKTSQLTTNNNTQNINFNSTGDINFDGATFTTNGGTANFYIGSRNNSTLNIDFKDTIFNKANGTLNLDLMAKTSENKGGKISLGGLKITNEINLFKANANWIDIANGAEIKAARVDLSTPGKILMSGGTIITNDFVASSGAGTGNIYLQGGKIQATNVTLQGNEVQILKKDGNVNKSGTTISSKDGRGLAEKVSVGSYNGKDTNHAYILANTVFAKVIENNGKNKSWTSMDISALRGNDSGWGGNGPQMTGSARKYLNIATDTNARNNAQEWYDFVQWFNEGNRGINSYDEYVLLNDIDFNWANLAKKDGLGNNTYGLIHNFESQTLNGNGHTLKNFNIGTDQIKFSGSGDGNMYAGLILNAGKGSVFKNITIEGAWMHLNGNTIQYAGILAGKVDAGARFENINFKSNLGVNATLSRNSTVYVGGIVGLTTNGSTFQNIDINGIKVTATQDNGQPIYVGGIVGQIQGGSTIDHIYVNGVEVSATSKDRKNRAYSGGFAGTMRGDVAIHDIAMKNIKSYATGAQWSMASALTSKEYSRDTTESKKLKLNLTINDVYLHVASLSVNSNQGSRNDAIDSFFVGAYQQEGDLWINGILAKCDPNQGQCKPSKNYNITIYTTWRVNGYDGDGIDGKFMSANGYPSRMIRQIDNDNGSQWESAVRSKYGKLGFYTEGKTDIAVPGDVINIADQNNDGKWTGATEKDDVSGPSGTEKETNYEEEGTSAANNDSTVTDVGDISVSDGNSYTGSTGVGEIGNDYTPTTSKTSDDIAADQVVSTEGKKPENLDNSITEIIDGGVDKIANLTPPKIDDITGDSEDTINNAGDTTATTDNDINYDTGLANDKADMGDESGFVGNSKQPGDIDGNENGNGGSGGGSGVSNLTPNDPNNITNTGKGNNLTITPPKAVVDNAGSLINKNFTNISYTDKAYSFSSNDYDNKILEEILKKITDGYYTLDINDFAEAYEAAIKGDIVKLLSILQVADVNFESIRQAMDFMMAFYDSKGQGLGETIKAKGGEKFKTYNQKAHQLNVDKGALWTFIFGAGGFEDKIENYFKDYEKYKDYESQLIYWGKMYNDFKALIDSGIFGDENSQKYKDAMKQLEEYQTKYNEIKDQADAYIKDVMKGQSDYILSVFVKTDKDSNGHFKFTDESGKIGDYDYVSKIPGGDIPDLPDKQPEVPEPPQIDSKMFSDVTDHAQVLENEEEENEIDEAAGEERQRLCVVSDNAKAMNQCLAPK</sequence>
<dbReference type="EMBL" id="CP155620">
    <property type="protein sequence ID" value="XBJ28565.1"/>
    <property type="molecule type" value="Genomic_DNA"/>
</dbReference>
<feature type="compositionally biased region" description="Polar residues" evidence="2">
    <location>
        <begin position="4067"/>
        <end position="4076"/>
    </location>
</feature>
<evidence type="ECO:0000256" key="2">
    <source>
        <dbReference type="SAM" id="MobiDB-lite"/>
    </source>
</evidence>
<gene>
    <name evidence="5" type="ORF">AAH949_05515</name>
</gene>
<feature type="compositionally biased region" description="Basic and acidic residues" evidence="2">
    <location>
        <begin position="4044"/>
        <end position="4060"/>
    </location>
</feature>
<feature type="region of interest" description="Disordered" evidence="2">
    <location>
        <begin position="4034"/>
        <end position="4111"/>
    </location>
</feature>
<feature type="region of interest" description="Disordered" evidence="2">
    <location>
        <begin position="4152"/>
        <end position="4244"/>
    </location>
</feature>
<organism evidence="5">
    <name type="scientific">Campylobacter sp. CCS1377</name>
    <dbReference type="NCBI Taxonomy" id="3158229"/>
    <lineage>
        <taxon>Bacteria</taxon>
        <taxon>Pseudomonadati</taxon>
        <taxon>Campylobacterota</taxon>
        <taxon>Epsilonproteobacteria</taxon>
        <taxon>Campylobacterales</taxon>
        <taxon>Campylobacteraceae</taxon>
        <taxon>Campylobacter</taxon>
    </lineage>
</organism>
<feature type="compositionally biased region" description="Gly residues" evidence="2">
    <location>
        <begin position="4211"/>
        <end position="4221"/>
    </location>
</feature>
<feature type="compositionally biased region" description="Low complexity" evidence="2">
    <location>
        <begin position="4162"/>
        <end position="4181"/>
    </location>
</feature>
<dbReference type="SUPFAM" id="SSF51126">
    <property type="entry name" value="Pectin lyase-like"/>
    <property type="match status" value="1"/>
</dbReference>
<feature type="coiled-coil region" evidence="1">
    <location>
        <begin position="4437"/>
        <end position="4464"/>
    </location>
</feature>
<keyword evidence="3" id="KW-0732">Signal</keyword>
<dbReference type="SMART" id="SM00912">
    <property type="entry name" value="Haemagg_act"/>
    <property type="match status" value="1"/>
</dbReference>
<evidence type="ECO:0000256" key="3">
    <source>
        <dbReference type="SAM" id="SignalP"/>
    </source>
</evidence>
<feature type="region of interest" description="Disordered" evidence="2">
    <location>
        <begin position="4509"/>
        <end position="4530"/>
    </location>
</feature>
<feature type="signal peptide" evidence="3">
    <location>
        <begin position="1"/>
        <end position="26"/>
    </location>
</feature>
<dbReference type="InterPro" id="IPR012334">
    <property type="entry name" value="Pectin_lyas_fold"/>
</dbReference>
<feature type="compositionally biased region" description="Polar residues" evidence="2">
    <location>
        <begin position="4225"/>
        <end position="4244"/>
    </location>
</feature>
<evidence type="ECO:0000259" key="4">
    <source>
        <dbReference type="SMART" id="SM00912"/>
    </source>
</evidence>
<keyword evidence="1" id="KW-0175">Coiled coil</keyword>
<proteinExistence type="predicted"/>
<dbReference type="Gene3D" id="2.160.20.10">
    <property type="entry name" value="Single-stranded right-handed beta-helix, Pectin lyase-like"/>
    <property type="match status" value="2"/>
</dbReference>
<feature type="domain" description="Filamentous haemagglutinin FhaB/tRNA nuclease CdiA-like TPS" evidence="4">
    <location>
        <begin position="24"/>
        <end position="139"/>
    </location>
</feature>
<reference evidence="5" key="1">
    <citation type="submission" date="2024-05" db="EMBL/GenBank/DDBJ databases">
        <title>Campylobacter coli isolated from environmental waters in Slovenia.</title>
        <authorList>
            <person name="Zautner A.E."/>
            <person name="Bunk B."/>
            <person name="Riedel T."/>
            <person name="Sproeer C."/>
        </authorList>
    </citation>
    <scope>NUCLEOTIDE SEQUENCE</scope>
    <source>
        <strain evidence="5">CCS1377</strain>
    </source>
</reference>
<accession>A0AAU7E3S6</accession>
<dbReference type="InterPro" id="IPR011050">
    <property type="entry name" value="Pectin_lyase_fold/virulence"/>
</dbReference>
<feature type="chain" id="PRO_5043324636" description="Filamentous haemagglutinin FhaB/tRNA nuclease CdiA-like TPS domain-containing protein" evidence="3">
    <location>
        <begin position="27"/>
        <end position="4579"/>
    </location>
</feature>
<name>A0AAU7E3S6_9BACT</name>
<dbReference type="RefSeq" id="WP_348518171.1">
    <property type="nucleotide sequence ID" value="NZ_CP155620.1"/>
</dbReference>
<protein>
    <recommendedName>
        <fullName evidence="4">Filamentous haemagglutinin FhaB/tRNA nuclease CdiA-like TPS domain-containing protein</fullName>
    </recommendedName>
</protein>
<evidence type="ECO:0000313" key="5">
    <source>
        <dbReference type="EMBL" id="XBJ28565.1"/>
    </source>
</evidence>
<dbReference type="InterPro" id="IPR008638">
    <property type="entry name" value="FhaB/CdiA-like_TPS"/>
</dbReference>
<evidence type="ECO:0000256" key="1">
    <source>
        <dbReference type="SAM" id="Coils"/>
    </source>
</evidence>